<organism evidence="1">
    <name type="scientific">uncultured Caudovirales phage</name>
    <dbReference type="NCBI Taxonomy" id="2100421"/>
    <lineage>
        <taxon>Viruses</taxon>
        <taxon>Duplodnaviria</taxon>
        <taxon>Heunggongvirae</taxon>
        <taxon>Uroviricota</taxon>
        <taxon>Caudoviricetes</taxon>
        <taxon>Peduoviridae</taxon>
        <taxon>Maltschvirus</taxon>
        <taxon>Maltschvirus maltsch</taxon>
    </lineage>
</organism>
<name>A0A6J7WP51_9CAUD</name>
<sequence length="180" mass="19441">MADDIDGPNGKGSSGANIAGMDEFRKALRGMGEQWPKKLRQINKDIADIAADYSQSEAFRMGGIWAAAAKGIKGKASQKDARVGVTTGKTTPFAGAAFWGMKRRTGWYGQLHSPNGAPQHPAWVGNTWAVAVKGQGPYAINTALADHLDDILKVYSSAIEELMNEALPPWRQSQMRRGIN</sequence>
<dbReference type="EMBL" id="LR798252">
    <property type="protein sequence ID" value="CAB5217874.1"/>
    <property type="molecule type" value="Genomic_DNA"/>
</dbReference>
<gene>
    <name evidence="1" type="ORF">UFOVP209_26</name>
</gene>
<proteinExistence type="predicted"/>
<accession>A0A6J7WP51</accession>
<evidence type="ECO:0000313" key="1">
    <source>
        <dbReference type="EMBL" id="CAB5217874.1"/>
    </source>
</evidence>
<reference evidence="1" key="1">
    <citation type="submission" date="2020-05" db="EMBL/GenBank/DDBJ databases">
        <authorList>
            <person name="Chiriac C."/>
            <person name="Salcher M."/>
            <person name="Ghai R."/>
            <person name="Kavagutti S V."/>
        </authorList>
    </citation>
    <scope>NUCLEOTIDE SEQUENCE</scope>
</reference>
<protein>
    <submittedName>
        <fullName evidence="1">Uncharacterized protein</fullName>
    </submittedName>
</protein>